<dbReference type="Gene3D" id="2.30.30.40">
    <property type="entry name" value="SH3 Domains"/>
    <property type="match status" value="1"/>
</dbReference>
<proteinExistence type="predicted"/>
<organism evidence="7 8">
    <name type="scientific">Megalurothrips usitatus</name>
    <name type="common">bean blossom thrips</name>
    <dbReference type="NCBI Taxonomy" id="439358"/>
    <lineage>
        <taxon>Eukaryota</taxon>
        <taxon>Metazoa</taxon>
        <taxon>Ecdysozoa</taxon>
        <taxon>Arthropoda</taxon>
        <taxon>Hexapoda</taxon>
        <taxon>Insecta</taxon>
        <taxon>Pterygota</taxon>
        <taxon>Neoptera</taxon>
        <taxon>Paraneoptera</taxon>
        <taxon>Thysanoptera</taxon>
        <taxon>Terebrantia</taxon>
        <taxon>Thripoidea</taxon>
        <taxon>Thripidae</taxon>
        <taxon>Megalurothrips</taxon>
    </lineage>
</organism>
<keyword evidence="1" id="KW-0479">Metal-binding</keyword>
<reference evidence="7" key="1">
    <citation type="submission" date="2022-12" db="EMBL/GenBank/DDBJ databases">
        <title>Chromosome-level genome assembly of the bean flower thrips Megalurothrips usitatus.</title>
        <authorList>
            <person name="Ma L."/>
            <person name="Liu Q."/>
            <person name="Li H."/>
            <person name="Cai W."/>
        </authorList>
    </citation>
    <scope>NUCLEOTIDE SEQUENCE</scope>
    <source>
        <strain evidence="7">Cailab_2022a</strain>
    </source>
</reference>
<dbReference type="InterPro" id="IPR037252">
    <property type="entry name" value="Mib_Herc2_sf"/>
</dbReference>
<evidence type="ECO:0000256" key="4">
    <source>
        <dbReference type="PROSITE-ProRule" id="PRU00175"/>
    </source>
</evidence>
<dbReference type="InterPro" id="IPR001841">
    <property type="entry name" value="Znf_RING"/>
</dbReference>
<dbReference type="Pfam" id="PF14634">
    <property type="entry name" value="zf-RING_5"/>
    <property type="match status" value="1"/>
</dbReference>
<dbReference type="Proteomes" id="UP001075354">
    <property type="component" value="Chromosome 10"/>
</dbReference>
<feature type="domain" description="RING-type" evidence="6">
    <location>
        <begin position="3"/>
        <end position="42"/>
    </location>
</feature>
<dbReference type="PROSITE" id="PS50089">
    <property type="entry name" value="ZF_RING_2"/>
    <property type="match status" value="1"/>
</dbReference>
<dbReference type="Gene3D" id="3.30.40.10">
    <property type="entry name" value="Zinc/RING finger domain, C3HC4 (zinc finger)"/>
    <property type="match status" value="1"/>
</dbReference>
<protein>
    <recommendedName>
        <fullName evidence="6">RING-type domain-containing protein</fullName>
    </recommendedName>
</protein>
<dbReference type="GO" id="GO:0004842">
    <property type="term" value="F:ubiquitin-protein transferase activity"/>
    <property type="evidence" value="ECO:0007669"/>
    <property type="project" value="InterPro"/>
</dbReference>
<dbReference type="InterPro" id="IPR017907">
    <property type="entry name" value="Znf_RING_CS"/>
</dbReference>
<dbReference type="PROSITE" id="PS00518">
    <property type="entry name" value="ZF_RING_1"/>
    <property type="match status" value="1"/>
</dbReference>
<name>A0AAV7XAX9_9NEOP</name>
<evidence type="ECO:0000259" key="6">
    <source>
        <dbReference type="PROSITE" id="PS50089"/>
    </source>
</evidence>
<dbReference type="SMART" id="SM00184">
    <property type="entry name" value="RING"/>
    <property type="match status" value="1"/>
</dbReference>
<dbReference type="InterPro" id="IPR013083">
    <property type="entry name" value="Znf_RING/FYVE/PHD"/>
</dbReference>
<sequence length="699" mass="74008">MECDVCMEPFNSDARRPKILPCGHTFCLRCMLRQDKRCPVDRKAFRAAAVKLPDNYKLLEMCQRPAAIYGWCRCCESEAVEACLDKHPSNICSLAKARSEKLQPQIDKLDAAHAALGHLGQVLDSVEQALPGALCECRTQLEQEAGRVEAKRSLLQAAMTTDPMQWIKAETKDKDDDGGQVPAVPLGEAAASLLTDLTNPATTCSLTVTRHAGPGQQGASAAATWPAGPRVAWRGSVPPRDDPAARLLLCRLLCRGGLRPDTAESLNGAPAAGSGSWTESGNEVEMTGRDMARLMAVGSRVARGLDWHPHWQADGTPPGQGSVVAVLTEGGGPPRFCVRWDATLVPAGASATDPRYALPYSMEPGCFHLALLPNMPQAMVDSSGPGVHNLSITSSQAATTKKLPALTVLSNARTVVGLRCDVNPNWSKKVLHQVAGTVEVLSLISAQQQHLKVCRGMARLRLLHLCGSPVLVEPLVDLTVDPPAAGPGCSGGVPIKPDPDPVEEAGEKAPLPTALRELHIFNATQEQLLQIPKLTALRRLELHCPFTSPLPPMTFPAAAAPAGLQWLRLGIYPLRTALALLQAHAATLEELELVAASKDPYGCPDLAAALRDCGVSRLQRLVLWRGTAAGKFCQHAAGECLQQKAALRSALSAAGPADAAHPLEVSCSECDAAEVAAAAAAARLALAEPRTPGHALAST</sequence>
<dbReference type="EMBL" id="JAPTSV010000010">
    <property type="protein sequence ID" value="KAJ1523140.1"/>
    <property type="molecule type" value="Genomic_DNA"/>
</dbReference>
<gene>
    <name evidence="7" type="ORF">ONE63_001033</name>
</gene>
<keyword evidence="3" id="KW-0862">Zinc</keyword>
<dbReference type="GO" id="GO:0008270">
    <property type="term" value="F:zinc ion binding"/>
    <property type="evidence" value="ECO:0007669"/>
    <property type="project" value="UniProtKB-KW"/>
</dbReference>
<keyword evidence="8" id="KW-1185">Reference proteome</keyword>
<comment type="caution">
    <text evidence="7">The sequence shown here is derived from an EMBL/GenBank/DDBJ whole genome shotgun (WGS) entry which is preliminary data.</text>
</comment>
<evidence type="ECO:0000256" key="3">
    <source>
        <dbReference type="ARBA" id="ARBA00022833"/>
    </source>
</evidence>
<dbReference type="AlphaFoldDB" id="A0AAV7XAX9"/>
<evidence type="ECO:0000256" key="2">
    <source>
        <dbReference type="ARBA" id="ARBA00022771"/>
    </source>
</evidence>
<dbReference type="PANTHER" id="PTHR25464">
    <property type="entry name" value="TRIPARTITE MOTIF-CONTAINING PROTEIN 2-LIKE PROTEIN"/>
    <property type="match status" value="1"/>
</dbReference>
<dbReference type="PANTHER" id="PTHR25464:SF2">
    <property type="entry name" value="RING-TYPE DOMAIN-CONTAINING PROTEIN"/>
    <property type="match status" value="1"/>
</dbReference>
<feature type="region of interest" description="Disordered" evidence="5">
    <location>
        <begin position="261"/>
        <end position="283"/>
    </location>
</feature>
<dbReference type="SUPFAM" id="SSF159034">
    <property type="entry name" value="Mib/herc2 domain-like"/>
    <property type="match status" value="1"/>
</dbReference>
<evidence type="ECO:0000256" key="1">
    <source>
        <dbReference type="ARBA" id="ARBA00022723"/>
    </source>
</evidence>
<evidence type="ECO:0000313" key="7">
    <source>
        <dbReference type="EMBL" id="KAJ1523140.1"/>
    </source>
</evidence>
<accession>A0AAV7XAX9</accession>
<evidence type="ECO:0000313" key="8">
    <source>
        <dbReference type="Proteomes" id="UP001075354"/>
    </source>
</evidence>
<dbReference type="SUPFAM" id="SSF57850">
    <property type="entry name" value="RING/U-box"/>
    <property type="match status" value="1"/>
</dbReference>
<evidence type="ECO:0000256" key="5">
    <source>
        <dbReference type="SAM" id="MobiDB-lite"/>
    </source>
</evidence>
<keyword evidence="2 4" id="KW-0863">Zinc-finger</keyword>